<evidence type="ECO:0000313" key="2">
    <source>
        <dbReference type="EMBL" id="GBP53633.1"/>
    </source>
</evidence>
<keyword evidence="3" id="KW-1185">Reference proteome</keyword>
<dbReference type="AlphaFoldDB" id="A0A4C1WRN6"/>
<evidence type="ECO:0000313" key="3">
    <source>
        <dbReference type="Proteomes" id="UP000299102"/>
    </source>
</evidence>
<evidence type="ECO:0000256" key="1">
    <source>
        <dbReference type="SAM" id="MobiDB-lite"/>
    </source>
</evidence>
<feature type="region of interest" description="Disordered" evidence="1">
    <location>
        <begin position="49"/>
        <end position="92"/>
    </location>
</feature>
<accession>A0A4C1WRN6</accession>
<protein>
    <submittedName>
        <fullName evidence="2">Uncharacterized protein</fullName>
    </submittedName>
</protein>
<sequence>MATFRTASFTYVAQSEQFNLIEKISCPVIRTDAATSAAVYHHCSIGHHVRGKITAPDEESGEEDDDVIENDREDNSDIDDSDNNSAADSDTE</sequence>
<feature type="compositionally biased region" description="Acidic residues" evidence="1">
    <location>
        <begin position="56"/>
        <end position="68"/>
    </location>
</feature>
<dbReference type="Proteomes" id="UP000299102">
    <property type="component" value="Unassembled WGS sequence"/>
</dbReference>
<comment type="caution">
    <text evidence="2">The sequence shown here is derived from an EMBL/GenBank/DDBJ whole genome shotgun (WGS) entry which is preliminary data.</text>
</comment>
<organism evidence="2 3">
    <name type="scientific">Eumeta variegata</name>
    <name type="common">Bagworm moth</name>
    <name type="synonym">Eumeta japonica</name>
    <dbReference type="NCBI Taxonomy" id="151549"/>
    <lineage>
        <taxon>Eukaryota</taxon>
        <taxon>Metazoa</taxon>
        <taxon>Ecdysozoa</taxon>
        <taxon>Arthropoda</taxon>
        <taxon>Hexapoda</taxon>
        <taxon>Insecta</taxon>
        <taxon>Pterygota</taxon>
        <taxon>Neoptera</taxon>
        <taxon>Endopterygota</taxon>
        <taxon>Lepidoptera</taxon>
        <taxon>Glossata</taxon>
        <taxon>Ditrysia</taxon>
        <taxon>Tineoidea</taxon>
        <taxon>Psychidae</taxon>
        <taxon>Oiketicinae</taxon>
        <taxon>Eumeta</taxon>
    </lineage>
</organism>
<dbReference type="EMBL" id="BGZK01000630">
    <property type="protein sequence ID" value="GBP53633.1"/>
    <property type="molecule type" value="Genomic_DNA"/>
</dbReference>
<gene>
    <name evidence="2" type="ORF">EVAR_38606_1</name>
</gene>
<reference evidence="2 3" key="1">
    <citation type="journal article" date="2019" name="Commun. Biol.">
        <title>The bagworm genome reveals a unique fibroin gene that provides high tensile strength.</title>
        <authorList>
            <person name="Kono N."/>
            <person name="Nakamura H."/>
            <person name="Ohtoshi R."/>
            <person name="Tomita M."/>
            <person name="Numata K."/>
            <person name="Arakawa K."/>
        </authorList>
    </citation>
    <scope>NUCLEOTIDE SEQUENCE [LARGE SCALE GENOMIC DNA]</scope>
</reference>
<name>A0A4C1WRN6_EUMVA</name>
<feature type="compositionally biased region" description="Low complexity" evidence="1">
    <location>
        <begin position="83"/>
        <end position="92"/>
    </location>
</feature>
<proteinExistence type="predicted"/>